<feature type="signal peptide" evidence="4">
    <location>
        <begin position="1"/>
        <end position="23"/>
    </location>
</feature>
<feature type="domain" description="C-type lectin" evidence="6">
    <location>
        <begin position="415"/>
        <end position="536"/>
    </location>
</feature>
<dbReference type="InterPro" id="IPR050969">
    <property type="entry name" value="Dev_Signal_Modulators"/>
</dbReference>
<feature type="disulfide bond" evidence="3">
    <location>
        <begin position="218"/>
        <end position="228"/>
    </location>
</feature>
<dbReference type="Pfam" id="PF07974">
    <property type="entry name" value="EGF_2"/>
    <property type="match status" value="1"/>
</dbReference>
<dbReference type="FunFam" id="2.10.25.10:FF:000020">
    <property type="entry name" value="Latent-transforming growth factor beta-binding protein 1"/>
    <property type="match status" value="1"/>
</dbReference>
<feature type="disulfide bond" evidence="3">
    <location>
        <begin position="330"/>
        <end position="339"/>
    </location>
</feature>
<dbReference type="InterPro" id="IPR013111">
    <property type="entry name" value="EGF_extracell"/>
</dbReference>
<sequence>MDWSWISLIVLLFICSHQEYVQACDNDCKAALTHEFRNILKQELEPIYEILNEKFKPLDVVTREVGTLRRDTRDMFVMSEEILQHTQTVVTKQESMSRDLHSVKADVESYDSHFRDAESFSLNTSTTIQRIARDTDTLDTKSLFIAQNVNAVKKSLPELNNKLSLLAENVSAVKKYLPEIKSQISVLSPNLYDIKNVTDTFKESNCILMAGQDRDATCDPVCLNNGTCVGPNQCQCSTGWYGQQCQHAICEQGCLHGKCESPGSCICSPGWTADQCQQPICEPDCINGFCESPDSCKCAPHWTGDQCEQPTCDPVCLNDGACVGPNHCQCPTGWHGLQCQHATCDPVCLNDGTCVGPNQCLCSTGWHGQQCQHAICDPVCVGGSCGAPNRCDCELNWTGDRCENYDCAGAGGVNIGNQCLLLSEERVTWDDANQTCTNKPLGRLAVLADANQAKEVVAYLAANFRNNEYWLGGSDLSNEGTWLWSDGRPIDMGRPPWRSGEPNDCCGASGGEDCLTVRNGGYNDGACTYTLRYICELGDPTKY</sequence>
<dbReference type="SUPFAM" id="SSF56436">
    <property type="entry name" value="C-type lectin-like"/>
    <property type="match status" value="1"/>
</dbReference>
<dbReference type="InterPro" id="IPR016187">
    <property type="entry name" value="CTDL_fold"/>
</dbReference>
<evidence type="ECO:0000256" key="4">
    <source>
        <dbReference type="SAM" id="SignalP"/>
    </source>
</evidence>
<dbReference type="Gene3D" id="2.10.25.10">
    <property type="entry name" value="Laminin"/>
    <property type="match status" value="5"/>
</dbReference>
<evidence type="ECO:0000313" key="7">
    <source>
        <dbReference type="EMBL" id="CAL4083178.1"/>
    </source>
</evidence>
<dbReference type="PANTHER" id="PTHR14949:SF56">
    <property type="entry name" value="EGF-LIKE-DOMAIN, MULTIPLE 7"/>
    <property type="match status" value="1"/>
</dbReference>
<feature type="disulfide bond" evidence="3">
    <location>
        <begin position="344"/>
        <end position="354"/>
    </location>
</feature>
<feature type="domain" description="EGF-like" evidence="5">
    <location>
        <begin position="341"/>
        <end position="372"/>
    </location>
</feature>
<gene>
    <name evidence="7" type="ORF">MNOR_LOCUS12101</name>
</gene>
<dbReference type="SMART" id="SM00181">
    <property type="entry name" value="EGF"/>
    <property type="match status" value="6"/>
</dbReference>
<dbReference type="AlphaFoldDB" id="A0AAV2QIA4"/>
<dbReference type="Gene3D" id="1.10.287.950">
    <property type="entry name" value="Methyl-accepting chemotaxis protein"/>
    <property type="match status" value="1"/>
</dbReference>
<comment type="caution">
    <text evidence="7">The sequence shown here is derived from an EMBL/GenBank/DDBJ whole genome shotgun (WGS) entry which is preliminary data.</text>
</comment>
<feature type="disulfide bond" evidence="3">
    <location>
        <begin position="362"/>
        <end position="371"/>
    </location>
</feature>
<evidence type="ECO:0000259" key="6">
    <source>
        <dbReference type="PROSITE" id="PS50041"/>
    </source>
</evidence>
<feature type="disulfide bond" evidence="3">
    <location>
        <begin position="312"/>
        <end position="322"/>
    </location>
</feature>
<evidence type="ECO:0000256" key="2">
    <source>
        <dbReference type="ARBA" id="ARBA00023157"/>
    </source>
</evidence>
<reference evidence="7 8" key="1">
    <citation type="submission" date="2024-05" db="EMBL/GenBank/DDBJ databases">
        <authorList>
            <person name="Wallberg A."/>
        </authorList>
    </citation>
    <scope>NUCLEOTIDE SEQUENCE [LARGE SCALE GENOMIC DNA]</scope>
</reference>
<evidence type="ECO:0000313" key="8">
    <source>
        <dbReference type="Proteomes" id="UP001497623"/>
    </source>
</evidence>
<dbReference type="GO" id="GO:0005102">
    <property type="term" value="F:signaling receptor binding"/>
    <property type="evidence" value="ECO:0007669"/>
    <property type="project" value="TreeGrafter"/>
</dbReference>
<dbReference type="InterPro" id="IPR000742">
    <property type="entry name" value="EGF"/>
</dbReference>
<accession>A0AAV2QIA4</accession>
<feature type="domain" description="EGF-like" evidence="5">
    <location>
        <begin position="308"/>
        <end position="340"/>
    </location>
</feature>
<dbReference type="PROSITE" id="PS00022">
    <property type="entry name" value="EGF_1"/>
    <property type="match status" value="3"/>
</dbReference>
<dbReference type="PROSITE" id="PS50041">
    <property type="entry name" value="C_TYPE_LECTIN_2"/>
    <property type="match status" value="1"/>
</dbReference>
<name>A0AAV2QIA4_MEGNR</name>
<dbReference type="Gene3D" id="3.10.100.10">
    <property type="entry name" value="Mannose-Binding Protein A, subunit A"/>
    <property type="match status" value="1"/>
</dbReference>
<comment type="caution">
    <text evidence="3">Lacks conserved residue(s) required for the propagation of feature annotation.</text>
</comment>
<protein>
    <submittedName>
        <fullName evidence="7">Uncharacterized protein</fullName>
    </submittedName>
</protein>
<dbReference type="PROSITE" id="PS50026">
    <property type="entry name" value="EGF_3"/>
    <property type="match status" value="3"/>
</dbReference>
<keyword evidence="1 4" id="KW-0732">Signal</keyword>
<organism evidence="7 8">
    <name type="scientific">Meganyctiphanes norvegica</name>
    <name type="common">Northern krill</name>
    <name type="synonym">Thysanopoda norvegica</name>
    <dbReference type="NCBI Taxonomy" id="48144"/>
    <lineage>
        <taxon>Eukaryota</taxon>
        <taxon>Metazoa</taxon>
        <taxon>Ecdysozoa</taxon>
        <taxon>Arthropoda</taxon>
        <taxon>Crustacea</taxon>
        <taxon>Multicrustacea</taxon>
        <taxon>Malacostraca</taxon>
        <taxon>Eumalacostraca</taxon>
        <taxon>Eucarida</taxon>
        <taxon>Euphausiacea</taxon>
        <taxon>Euphausiidae</taxon>
        <taxon>Meganyctiphanes</taxon>
    </lineage>
</organism>
<dbReference type="InterPro" id="IPR016186">
    <property type="entry name" value="C-type_lectin-like/link_sf"/>
</dbReference>
<dbReference type="CDD" id="cd00037">
    <property type="entry name" value="CLECT"/>
    <property type="match status" value="1"/>
</dbReference>
<dbReference type="PROSITE" id="PS01186">
    <property type="entry name" value="EGF_2"/>
    <property type="match status" value="3"/>
</dbReference>
<evidence type="ECO:0000259" key="5">
    <source>
        <dbReference type="PROSITE" id="PS50026"/>
    </source>
</evidence>
<dbReference type="EMBL" id="CAXKWB010006528">
    <property type="protein sequence ID" value="CAL4083178.1"/>
    <property type="molecule type" value="Genomic_DNA"/>
</dbReference>
<feature type="disulfide bond" evidence="3">
    <location>
        <begin position="236"/>
        <end position="245"/>
    </location>
</feature>
<proteinExistence type="predicted"/>
<keyword evidence="3" id="KW-0245">EGF-like domain</keyword>
<dbReference type="GO" id="GO:0005576">
    <property type="term" value="C:extracellular region"/>
    <property type="evidence" value="ECO:0007669"/>
    <property type="project" value="TreeGrafter"/>
</dbReference>
<dbReference type="Proteomes" id="UP001497623">
    <property type="component" value="Unassembled WGS sequence"/>
</dbReference>
<evidence type="ECO:0000256" key="1">
    <source>
        <dbReference type="ARBA" id="ARBA00022729"/>
    </source>
</evidence>
<feature type="chain" id="PRO_5043405062" evidence="4">
    <location>
        <begin position="24"/>
        <end position="543"/>
    </location>
</feature>
<dbReference type="GO" id="GO:0009986">
    <property type="term" value="C:cell surface"/>
    <property type="evidence" value="ECO:0007669"/>
    <property type="project" value="TreeGrafter"/>
</dbReference>
<feature type="domain" description="EGF-like" evidence="5">
    <location>
        <begin position="214"/>
        <end position="246"/>
    </location>
</feature>
<dbReference type="PANTHER" id="PTHR14949">
    <property type="entry name" value="EGF-LIKE-DOMAIN, MULTIPLE 7, 8"/>
    <property type="match status" value="1"/>
</dbReference>
<keyword evidence="2 3" id="KW-1015">Disulfide bond</keyword>
<keyword evidence="8" id="KW-1185">Reference proteome</keyword>
<dbReference type="SMART" id="SM00034">
    <property type="entry name" value="CLECT"/>
    <property type="match status" value="1"/>
</dbReference>
<dbReference type="InterPro" id="IPR001304">
    <property type="entry name" value="C-type_lectin-like"/>
</dbReference>
<evidence type="ECO:0000256" key="3">
    <source>
        <dbReference type="PROSITE-ProRule" id="PRU00076"/>
    </source>
</evidence>